<reference evidence="1 2" key="1">
    <citation type="submission" date="2018-08" db="EMBL/GenBank/DDBJ databases">
        <title>Genomic Encyclopedia of Type Strains, Phase III (KMG-III): the genomes of soil and plant-associated and newly described type strains.</title>
        <authorList>
            <person name="Whitman W."/>
        </authorList>
    </citation>
    <scope>NUCLEOTIDE SEQUENCE [LARGE SCALE GENOMIC DNA]</scope>
    <source>
        <strain evidence="1 2">325-5</strain>
    </source>
</reference>
<evidence type="ECO:0000313" key="2">
    <source>
        <dbReference type="Proteomes" id="UP000256429"/>
    </source>
</evidence>
<dbReference type="EMBL" id="QTTQ01000012">
    <property type="protein sequence ID" value="REE79888.1"/>
    <property type="molecule type" value="Genomic_DNA"/>
</dbReference>
<sequence length="166" mass="19425">MGLTIFFVLLLLFIVYLLWMPIVLCINTNTNKYFIQFLGLAKASIEGDKKEILKLKLNVLFFNFYFYPLKLKSIKQKGTVKTKKNTKTNKIGNLKKGIRILKSFKVKKIVVEIDTGDCIMNAKLYPVFALLNYNFGNFRINFEGRNQMVLYMQNRPFNIIKSFINI</sequence>
<organism evidence="1 2">
    <name type="scientific">Lutibacter oceani</name>
    <dbReference type="NCBI Taxonomy" id="1853311"/>
    <lineage>
        <taxon>Bacteria</taxon>
        <taxon>Pseudomonadati</taxon>
        <taxon>Bacteroidota</taxon>
        <taxon>Flavobacteriia</taxon>
        <taxon>Flavobacteriales</taxon>
        <taxon>Flavobacteriaceae</taxon>
        <taxon>Lutibacter</taxon>
    </lineage>
</organism>
<dbReference type="Proteomes" id="UP000256429">
    <property type="component" value="Unassembled WGS sequence"/>
</dbReference>
<gene>
    <name evidence="1" type="ORF">BX611_2787</name>
</gene>
<name>A0A3D9RK36_9FLAO</name>
<evidence type="ECO:0000313" key="1">
    <source>
        <dbReference type="EMBL" id="REE79888.1"/>
    </source>
</evidence>
<dbReference type="AlphaFoldDB" id="A0A3D9RK36"/>
<accession>A0A3D9RK36</accession>
<keyword evidence="2" id="KW-1185">Reference proteome</keyword>
<proteinExistence type="predicted"/>
<comment type="caution">
    <text evidence="1">The sequence shown here is derived from an EMBL/GenBank/DDBJ whole genome shotgun (WGS) entry which is preliminary data.</text>
</comment>
<protein>
    <submittedName>
        <fullName evidence="1">Uncharacterized protein</fullName>
    </submittedName>
</protein>